<reference evidence="2 3" key="1">
    <citation type="submission" date="2019-07" db="EMBL/GenBank/DDBJ databases">
        <title>Genomics analysis of Aphanomyces spp. identifies a new class of oomycete effector associated with host adaptation.</title>
        <authorList>
            <person name="Gaulin E."/>
        </authorList>
    </citation>
    <scope>NUCLEOTIDE SEQUENCE [LARGE SCALE GENOMIC DNA]</scope>
    <source>
        <strain evidence="2 3">ATCC 201684</strain>
    </source>
</reference>
<dbReference type="VEuPathDB" id="FungiDB:AeMF1_013552"/>
<dbReference type="Pfam" id="PF12348">
    <property type="entry name" value="CLASP_N"/>
    <property type="match status" value="1"/>
</dbReference>
<sequence length="355" mass="39824">MTGAQDGPYNVKAMEANLQSQVDWMKRIETLQLIQEWAKSEKAHSSPVFVNGIHQLRDLIAEQVADIRSSVSKEASHTIAVLANTMKDAAFDPLVDVFLATLLKALCITIEVIAQAADECIQSVLKSSRIGHYAAVPKLLEAYGSRNANLRKHIMEYFTLICNTWNPRSMNRHGVTNHLSKVLLQGLCDASGDVRAMSRKCFWALHAVHQRKALLVFEKLDNATKNKLMEEGGALDLTKLHAHPIEKNLTYNRSASFESRGDSLGEKNISLSRSSSMESRGDSVVARLYQPDYFQNRWQRLAKLKEARELRDCPFAPVIRKFKFKPLKSQGVPMLELDKLALQGPLRKCVSPVNA</sequence>
<comment type="caution">
    <text evidence="2">The sequence shown here is derived from an EMBL/GenBank/DDBJ whole genome shotgun (WGS) entry which is preliminary data.</text>
</comment>
<dbReference type="PANTHER" id="PTHR21567:SF9">
    <property type="entry name" value="CLIP-ASSOCIATING PROTEIN"/>
    <property type="match status" value="1"/>
</dbReference>
<dbReference type="AlphaFoldDB" id="A0A6G0WR23"/>
<name>A0A6G0WR23_9STRA</name>
<evidence type="ECO:0000313" key="3">
    <source>
        <dbReference type="Proteomes" id="UP000481153"/>
    </source>
</evidence>
<dbReference type="InterPro" id="IPR024395">
    <property type="entry name" value="CLASP_N_dom"/>
</dbReference>
<dbReference type="InterPro" id="IPR016024">
    <property type="entry name" value="ARM-type_fold"/>
</dbReference>
<protein>
    <recommendedName>
        <fullName evidence="1">TOG domain-containing protein</fullName>
    </recommendedName>
</protein>
<feature type="domain" description="TOG" evidence="1">
    <location>
        <begin position="2"/>
        <end position="241"/>
    </location>
</feature>
<keyword evidence="3" id="KW-1185">Reference proteome</keyword>
<dbReference type="InterPro" id="IPR011989">
    <property type="entry name" value="ARM-like"/>
</dbReference>
<evidence type="ECO:0000313" key="2">
    <source>
        <dbReference type="EMBL" id="KAF0729878.1"/>
    </source>
</evidence>
<dbReference type="EMBL" id="VJMJ01000159">
    <property type="protein sequence ID" value="KAF0729878.1"/>
    <property type="molecule type" value="Genomic_DNA"/>
</dbReference>
<dbReference type="GO" id="GO:0000278">
    <property type="term" value="P:mitotic cell cycle"/>
    <property type="evidence" value="ECO:0007669"/>
    <property type="project" value="UniProtKB-ARBA"/>
</dbReference>
<proteinExistence type="predicted"/>
<dbReference type="Proteomes" id="UP000481153">
    <property type="component" value="Unassembled WGS sequence"/>
</dbReference>
<dbReference type="InterPro" id="IPR034085">
    <property type="entry name" value="TOG"/>
</dbReference>
<dbReference type="SMART" id="SM01349">
    <property type="entry name" value="TOG"/>
    <property type="match status" value="1"/>
</dbReference>
<evidence type="ECO:0000259" key="1">
    <source>
        <dbReference type="SMART" id="SM01349"/>
    </source>
</evidence>
<dbReference type="SUPFAM" id="SSF48371">
    <property type="entry name" value="ARM repeat"/>
    <property type="match status" value="1"/>
</dbReference>
<dbReference type="GO" id="GO:0005819">
    <property type="term" value="C:spindle"/>
    <property type="evidence" value="ECO:0007669"/>
    <property type="project" value="UniProtKB-ARBA"/>
</dbReference>
<organism evidence="2 3">
    <name type="scientific">Aphanomyces euteiches</name>
    <dbReference type="NCBI Taxonomy" id="100861"/>
    <lineage>
        <taxon>Eukaryota</taxon>
        <taxon>Sar</taxon>
        <taxon>Stramenopiles</taxon>
        <taxon>Oomycota</taxon>
        <taxon>Saprolegniomycetes</taxon>
        <taxon>Saprolegniales</taxon>
        <taxon>Verrucalvaceae</taxon>
        <taxon>Aphanomyces</taxon>
    </lineage>
</organism>
<dbReference type="GO" id="GO:0005881">
    <property type="term" value="C:cytoplasmic microtubule"/>
    <property type="evidence" value="ECO:0007669"/>
    <property type="project" value="TreeGrafter"/>
</dbReference>
<dbReference type="Gene3D" id="1.25.10.10">
    <property type="entry name" value="Leucine-rich Repeat Variant"/>
    <property type="match status" value="1"/>
</dbReference>
<gene>
    <name evidence="2" type="ORF">Ae201684_012520</name>
</gene>
<dbReference type="PANTHER" id="PTHR21567">
    <property type="entry name" value="CLASP"/>
    <property type="match status" value="1"/>
</dbReference>
<dbReference type="GO" id="GO:0008017">
    <property type="term" value="F:microtubule binding"/>
    <property type="evidence" value="ECO:0007669"/>
    <property type="project" value="TreeGrafter"/>
</dbReference>
<accession>A0A6G0WR23</accession>
<dbReference type="GO" id="GO:0000226">
    <property type="term" value="P:microtubule cytoskeleton organization"/>
    <property type="evidence" value="ECO:0007669"/>
    <property type="project" value="TreeGrafter"/>
</dbReference>